<comment type="caution">
    <text evidence="2">The sequence shown here is derived from an EMBL/GenBank/DDBJ whole genome shotgun (WGS) entry which is preliminary data.</text>
</comment>
<sequence length="631" mass="72659">MVKEYDRQYGKIPEGFEERKAEMEEMERQRQELDRMMEESNLQPETEYQYTKIQQPLEQLNEGLRAAGLERILRLSGITSTDFLATGSGKPPGRRVTFNEHGPAKSLQPSSSGNNYKAYRKPAFKWNKLRACMTFPQSKSELNRQPSSTVGTEHRRSRRPAPRLLREEEDDDDEKTADEGSHSSSCSSTTTITSPYHPSLKRLLSPDPHQGSSIPAGDPERDHELEILAGSPLVSLFFGHQDAGDRPARNQLTILQLIDLWDSLQNKLFKLLHNHHHDIHPNHPHISSSSSSSILYSGLSPDPIRVATFELKFVQILFRLASYLLQFRLVNPKFVQNIRIFRPSNLAQIAAFYVDLLFRISTPNHPTTYKALAGNRGPTRTMQAMVKQLVYRILQKVFRNLSQQPIPRQGSVLKPNRQMTSSARFQKILEAFQARDFLQDCEHFSPSSSHNDHHHEVDWGRIAEARGAFLVLVQDSIAFFQNPVSHLDSEVHDPIRLEFQVVFYLLHFLDAYYHPLLNAILVQRSPSSSSSTVLFQRQLGFVSRYLRFYRNYPLNNREHEREKELNLQHDPAAFFFGLATLPAFRSWANSLFKVLQMPSCFDSLLPLHHQRLPDHVHLETLKLDAWMNKIS</sequence>
<feature type="compositionally biased region" description="Basic and acidic residues" evidence="1">
    <location>
        <begin position="1"/>
        <end position="38"/>
    </location>
</feature>
<dbReference type="OrthoDB" id="10337761at2759"/>
<feature type="compositionally biased region" description="Low complexity" evidence="1">
    <location>
        <begin position="182"/>
        <end position="194"/>
    </location>
</feature>
<name>A0A5B0NM54_PUCGR</name>
<feature type="region of interest" description="Disordered" evidence="1">
    <location>
        <begin position="82"/>
        <end position="116"/>
    </location>
</feature>
<feature type="compositionally biased region" description="Polar residues" evidence="1">
    <location>
        <begin position="137"/>
        <end position="151"/>
    </location>
</feature>
<evidence type="ECO:0000256" key="1">
    <source>
        <dbReference type="SAM" id="MobiDB-lite"/>
    </source>
</evidence>
<protein>
    <submittedName>
        <fullName evidence="2">Uncharacterized protein</fullName>
    </submittedName>
</protein>
<dbReference type="Proteomes" id="UP000324748">
    <property type="component" value="Unassembled WGS sequence"/>
</dbReference>
<gene>
    <name evidence="2" type="ORF">PGT21_024657</name>
</gene>
<feature type="region of interest" description="Disordered" evidence="1">
    <location>
        <begin position="137"/>
        <end position="220"/>
    </location>
</feature>
<feature type="region of interest" description="Disordered" evidence="1">
    <location>
        <begin position="1"/>
        <end position="50"/>
    </location>
</feature>
<reference evidence="2 3" key="1">
    <citation type="submission" date="2019-05" db="EMBL/GenBank/DDBJ databases">
        <title>Emergence of the Ug99 lineage of the wheat stem rust pathogen through somatic hybridization.</title>
        <authorList>
            <person name="Li F."/>
            <person name="Upadhyaya N.M."/>
            <person name="Sperschneider J."/>
            <person name="Matny O."/>
            <person name="Nguyen-Phuc H."/>
            <person name="Mago R."/>
            <person name="Raley C."/>
            <person name="Miller M.E."/>
            <person name="Silverstein K.A.T."/>
            <person name="Henningsen E."/>
            <person name="Hirsch C.D."/>
            <person name="Visser B."/>
            <person name="Pretorius Z.A."/>
            <person name="Steffenson B.J."/>
            <person name="Schwessinger B."/>
            <person name="Dodds P.N."/>
            <person name="Figueroa M."/>
        </authorList>
    </citation>
    <scope>NUCLEOTIDE SEQUENCE [LARGE SCALE GENOMIC DNA]</scope>
    <source>
        <strain evidence="2">21-0</strain>
    </source>
</reference>
<feature type="compositionally biased region" description="Polar residues" evidence="1">
    <location>
        <begin position="40"/>
        <end position="50"/>
    </location>
</feature>
<proteinExistence type="predicted"/>
<evidence type="ECO:0000313" key="3">
    <source>
        <dbReference type="Proteomes" id="UP000324748"/>
    </source>
</evidence>
<feature type="compositionally biased region" description="Acidic residues" evidence="1">
    <location>
        <begin position="167"/>
        <end position="176"/>
    </location>
</feature>
<dbReference type="AlphaFoldDB" id="A0A5B0NM54"/>
<accession>A0A5B0NM54</accession>
<keyword evidence="3" id="KW-1185">Reference proteome</keyword>
<dbReference type="EMBL" id="VSWC01000093">
    <property type="protein sequence ID" value="KAA1089604.1"/>
    <property type="molecule type" value="Genomic_DNA"/>
</dbReference>
<organism evidence="2 3">
    <name type="scientific">Puccinia graminis f. sp. tritici</name>
    <dbReference type="NCBI Taxonomy" id="56615"/>
    <lineage>
        <taxon>Eukaryota</taxon>
        <taxon>Fungi</taxon>
        <taxon>Dikarya</taxon>
        <taxon>Basidiomycota</taxon>
        <taxon>Pucciniomycotina</taxon>
        <taxon>Pucciniomycetes</taxon>
        <taxon>Pucciniales</taxon>
        <taxon>Pucciniaceae</taxon>
        <taxon>Puccinia</taxon>
    </lineage>
</organism>
<evidence type="ECO:0000313" key="2">
    <source>
        <dbReference type="EMBL" id="KAA1089604.1"/>
    </source>
</evidence>